<dbReference type="GO" id="GO:0046872">
    <property type="term" value="F:metal ion binding"/>
    <property type="evidence" value="ECO:0007669"/>
    <property type="project" value="UniProtKB-KW"/>
</dbReference>
<organism evidence="9 10">
    <name type="scientific">Nematocida parisii (strain ERTm3)</name>
    <name type="common">Nematode killer fungus</name>
    <dbReference type="NCBI Taxonomy" id="935791"/>
    <lineage>
        <taxon>Eukaryota</taxon>
        <taxon>Fungi</taxon>
        <taxon>Fungi incertae sedis</taxon>
        <taxon>Microsporidia</taxon>
        <taxon>Nematocida</taxon>
    </lineage>
</organism>
<dbReference type="Proteomes" id="UP000002872">
    <property type="component" value="Unassembled WGS sequence"/>
</dbReference>
<dbReference type="FunCoup" id="I3EE76">
    <property type="interactions" value="209"/>
</dbReference>
<keyword evidence="1 6" id="KW-0645">Protease</keyword>
<dbReference type="EMBL" id="GL870882">
    <property type="protein sequence ID" value="EIJ87523.1"/>
    <property type="molecule type" value="Genomic_DNA"/>
</dbReference>
<feature type="transmembrane region" description="Helical" evidence="7">
    <location>
        <begin position="206"/>
        <end position="227"/>
    </location>
</feature>
<dbReference type="GO" id="GO:0004222">
    <property type="term" value="F:metalloendopeptidase activity"/>
    <property type="evidence" value="ECO:0007669"/>
    <property type="project" value="InterPro"/>
</dbReference>
<keyword evidence="7" id="KW-0472">Membrane</keyword>
<feature type="domain" description="Peptidase M48" evidence="8">
    <location>
        <begin position="264"/>
        <end position="433"/>
    </location>
</feature>
<keyword evidence="5 6" id="KW-0482">Metalloprotease</keyword>
<comment type="cofactor">
    <cofactor evidence="6">
        <name>Zn(2+)</name>
        <dbReference type="ChEBI" id="CHEBI:29105"/>
    </cofactor>
    <text evidence="6">Binds 1 zinc ion per subunit.</text>
</comment>
<dbReference type="OMA" id="HEIGHSE"/>
<dbReference type="InParanoid" id="I3EE76"/>
<evidence type="ECO:0000256" key="3">
    <source>
        <dbReference type="ARBA" id="ARBA00022801"/>
    </source>
</evidence>
<reference evidence="9" key="1">
    <citation type="submission" date="2011-01" db="EMBL/GenBank/DDBJ databases">
        <title>The Genome Sequence of Nematocida parisii strain ERTm3.</title>
        <authorList>
            <consortium name="The Broad Institute Genome Sequencing Platform"/>
            <consortium name="The Broad Institute Genome Sequencing Center for Infectious Disease"/>
            <person name="Cuomo C."/>
            <person name="Troemel E."/>
            <person name="Young S.K."/>
            <person name="Zeng Q."/>
            <person name="Gargeya S."/>
            <person name="Fitzgerald M."/>
            <person name="Haas B."/>
            <person name="Abouelleil A."/>
            <person name="Alvarado L."/>
            <person name="Arachchi H.M."/>
            <person name="Berlin A."/>
            <person name="Chapman S.B."/>
            <person name="Gearin G."/>
            <person name="Goldberg J."/>
            <person name="Griggs A."/>
            <person name="Gujja S."/>
            <person name="Hansen M."/>
            <person name="Heiman D."/>
            <person name="Howarth C."/>
            <person name="Larimer J."/>
            <person name="Lui A."/>
            <person name="MacDonald P.J.P."/>
            <person name="McCowen C."/>
            <person name="Montmayeur A."/>
            <person name="Murphy C."/>
            <person name="Neiman D."/>
            <person name="Pearson M."/>
            <person name="Priest M."/>
            <person name="Roberts A."/>
            <person name="Saif S."/>
            <person name="Shea T."/>
            <person name="Sisk P."/>
            <person name="Stolte C."/>
            <person name="Sykes S."/>
            <person name="Wortman J."/>
            <person name="Nusbaum C."/>
            <person name="Birren B."/>
        </authorList>
    </citation>
    <scope>NUCLEOTIDE SEQUENCE</scope>
    <source>
        <strain evidence="9">ERTm3</strain>
    </source>
</reference>
<dbReference type="STRING" id="935791.I3EE76"/>
<evidence type="ECO:0000259" key="8">
    <source>
        <dbReference type="Pfam" id="PF01435"/>
    </source>
</evidence>
<keyword evidence="7" id="KW-1133">Transmembrane helix</keyword>
<protein>
    <recommendedName>
        <fullName evidence="8">Peptidase M48 domain-containing protein</fullName>
    </recommendedName>
</protein>
<feature type="transmembrane region" description="Helical" evidence="7">
    <location>
        <begin position="145"/>
        <end position="164"/>
    </location>
</feature>
<name>I3EE76_NEMP3</name>
<evidence type="ECO:0000256" key="1">
    <source>
        <dbReference type="ARBA" id="ARBA00022670"/>
    </source>
</evidence>
<dbReference type="VEuPathDB" id="MicrosporidiaDB:NEQG_02404"/>
<dbReference type="GO" id="GO:0006508">
    <property type="term" value="P:proteolysis"/>
    <property type="evidence" value="ECO:0007669"/>
    <property type="project" value="UniProtKB-KW"/>
</dbReference>
<keyword evidence="3 6" id="KW-0378">Hydrolase</keyword>
<keyword evidence="10" id="KW-1185">Reference proteome</keyword>
<evidence type="ECO:0000313" key="9">
    <source>
        <dbReference type="EMBL" id="EIJ87523.1"/>
    </source>
</evidence>
<evidence type="ECO:0000256" key="5">
    <source>
        <dbReference type="ARBA" id="ARBA00023049"/>
    </source>
</evidence>
<feature type="transmembrane region" description="Helical" evidence="7">
    <location>
        <begin position="102"/>
        <end position="120"/>
    </location>
</feature>
<evidence type="ECO:0000256" key="6">
    <source>
        <dbReference type="RuleBase" id="RU003983"/>
    </source>
</evidence>
<gene>
    <name evidence="9" type="ORF">NEQG_02404</name>
</gene>
<keyword evidence="4 6" id="KW-0862">Zinc</keyword>
<feature type="transmembrane region" description="Helical" evidence="7">
    <location>
        <begin position="348"/>
        <end position="370"/>
    </location>
</feature>
<dbReference type="PANTHER" id="PTHR10120">
    <property type="entry name" value="CAAX PRENYL PROTEASE 1"/>
    <property type="match status" value="1"/>
</dbReference>
<accession>I3EE76</accession>
<comment type="similarity">
    <text evidence="6">Belongs to the peptidase M48 family.</text>
</comment>
<feature type="transmembrane region" description="Helical" evidence="7">
    <location>
        <begin position="26"/>
        <end position="50"/>
    </location>
</feature>
<keyword evidence="2" id="KW-0479">Metal-binding</keyword>
<dbReference type="HOGENOM" id="CLU_631760_0_0_1"/>
<feature type="transmembrane region" description="Helical" evidence="7">
    <location>
        <begin position="315"/>
        <end position="336"/>
    </location>
</feature>
<dbReference type="InterPro" id="IPR001915">
    <property type="entry name" value="Peptidase_M48"/>
</dbReference>
<evidence type="ECO:0000256" key="7">
    <source>
        <dbReference type="SAM" id="Phobius"/>
    </source>
</evidence>
<keyword evidence="7" id="KW-0812">Transmembrane</keyword>
<dbReference type="Pfam" id="PF01435">
    <property type="entry name" value="Peptidase_M48"/>
    <property type="match status" value="1"/>
</dbReference>
<sequence>MNNTLGERIKNTHTYKAYKLYFNSRLIVFMLSLFLFHIIIMLCEIFYLMYCQMALKKRELPENNPYLMDLILSTKVINVFKTQGKLAGKWALRRAQSTFSKLIEFMIIISFFSHGIRVNLMRYTRKFKGIVQINSSHMSVQDNNFICLAFLALGMKSVLGSWIVKSSRNSVDLCMATLIEIIRCLIICPILMWLFSSVYNKTKSGLIFAGYVSIVILIFITNCTSIIPDGLEGFEKIPAKELGPGLYNELVRLKLDDRIFWDQETPSENAALVKTGASKYILVMGNLLKYGKNEFISFIAHEVGHADDYSTEKKLLASVIGLGLSCGMMIGILHIISPKYENRGVSKFSVVVFLLLANMYIFSGLTNMFYNNLYILSEVNADLYAKKLGFGRTLANGLYQLVVDNTGLLFHSTIYTYYAQDHPVIATRISYLSK</sequence>
<evidence type="ECO:0000256" key="4">
    <source>
        <dbReference type="ARBA" id="ARBA00022833"/>
    </source>
</evidence>
<dbReference type="OrthoDB" id="360839at2759"/>
<dbReference type="AlphaFoldDB" id="I3EE76"/>
<evidence type="ECO:0000256" key="2">
    <source>
        <dbReference type="ARBA" id="ARBA00022723"/>
    </source>
</evidence>
<feature type="transmembrane region" description="Helical" evidence="7">
    <location>
        <begin position="170"/>
        <end position="194"/>
    </location>
</feature>
<evidence type="ECO:0000313" key="10">
    <source>
        <dbReference type="Proteomes" id="UP000002872"/>
    </source>
</evidence>
<proteinExistence type="inferred from homology"/>